<keyword evidence="2 6" id="KW-0812">Transmembrane</keyword>
<dbReference type="PANTHER" id="PTHR15549:SF26">
    <property type="entry name" value="AXIAL BUDDING PATTERN PROTEIN 2-RELATED"/>
    <property type="match status" value="1"/>
</dbReference>
<evidence type="ECO:0000256" key="2">
    <source>
        <dbReference type="ARBA" id="ARBA00022692"/>
    </source>
</evidence>
<dbReference type="GeneID" id="39575339"/>
<reference evidence="7 8" key="1">
    <citation type="journal article" date="2018" name="Mol. Ecol.">
        <title>The obligate alkalophilic soda-lake fungus Sodiomyces alkalinus has shifted to a protein diet.</title>
        <authorList>
            <person name="Grum-Grzhimaylo A.A."/>
            <person name="Falkoski D.L."/>
            <person name="van den Heuvel J."/>
            <person name="Valero-Jimenez C.A."/>
            <person name="Min B."/>
            <person name="Choi I.G."/>
            <person name="Lipzen A."/>
            <person name="Daum C.G."/>
            <person name="Aanen D.K."/>
            <person name="Tsang A."/>
            <person name="Henrissat B."/>
            <person name="Bilanenko E.N."/>
            <person name="de Vries R.P."/>
            <person name="van Kan J.A.L."/>
            <person name="Grigoriev I.V."/>
            <person name="Debets A.J.M."/>
        </authorList>
    </citation>
    <scope>NUCLEOTIDE SEQUENCE [LARGE SCALE GENOMIC DNA]</scope>
    <source>
        <strain evidence="7 8">F11</strain>
    </source>
</reference>
<dbReference type="Proteomes" id="UP000272025">
    <property type="component" value="Unassembled WGS sequence"/>
</dbReference>
<dbReference type="InterPro" id="IPR051694">
    <property type="entry name" value="Immunoregulatory_rcpt-like"/>
</dbReference>
<evidence type="ECO:0000313" key="7">
    <source>
        <dbReference type="EMBL" id="ROT39050.1"/>
    </source>
</evidence>
<evidence type="ECO:0000256" key="6">
    <source>
        <dbReference type="SAM" id="Phobius"/>
    </source>
</evidence>
<dbReference type="GO" id="GO:0071944">
    <property type="term" value="C:cell periphery"/>
    <property type="evidence" value="ECO:0007669"/>
    <property type="project" value="UniProtKB-ARBA"/>
</dbReference>
<dbReference type="OrthoDB" id="4158815at2759"/>
<keyword evidence="8" id="KW-1185">Reference proteome</keyword>
<dbReference type="Gene3D" id="2.80.10.50">
    <property type="match status" value="1"/>
</dbReference>
<organism evidence="7 8">
    <name type="scientific">Sodiomyces alkalinus (strain CBS 110278 / VKM F-3762 / F11)</name>
    <name type="common">Alkaliphilic filamentous fungus</name>
    <dbReference type="NCBI Taxonomy" id="1314773"/>
    <lineage>
        <taxon>Eukaryota</taxon>
        <taxon>Fungi</taxon>
        <taxon>Dikarya</taxon>
        <taxon>Ascomycota</taxon>
        <taxon>Pezizomycotina</taxon>
        <taxon>Sordariomycetes</taxon>
        <taxon>Hypocreomycetidae</taxon>
        <taxon>Glomerellales</taxon>
        <taxon>Plectosphaerellaceae</taxon>
        <taxon>Sodiomyces</taxon>
    </lineage>
</organism>
<dbReference type="InterPro" id="IPR035992">
    <property type="entry name" value="Ricin_B-like_lectins"/>
</dbReference>
<sequence>MPAEFDPNVWYHISEERVDEVGTRLSHTLQTTNGGLRVFPIVDQRWQMQPVDDEPGRYIMRLSSSGVGNHLAACHDPDEVASSRTVACLQRASLHDSHKWYIEDWGDGGYKISNLANGTDTVLDVHPGSNLFLNDRIEGETSDAEHPAQHWIFSSARDVNDGAWSTIYAGETSSLVSSPTPSSSTDVSAATSSDAVPTSDSTSASTTPIPTAPVDEPSTSSTPSSSPSSSSSEGLTAGAAAGIAVGATLGVVALLAGLAFLWWRRRRASANVYPSQGGDSDRAELAAGNNPKGGGDGAAAAAGSSPSAHSGFAHSAVTAMSAAEKDALLAWAAEQLRTGGGKTQIHEAPNMYSELDGASPARSGMNSLQNTPVSGYSQSRYA</sequence>
<dbReference type="AlphaFoldDB" id="A0A3N2PX02"/>
<dbReference type="RefSeq" id="XP_028466856.1">
    <property type="nucleotide sequence ID" value="XM_028606861.1"/>
</dbReference>
<accession>A0A3N2PX02</accession>
<keyword evidence="4 6" id="KW-0472">Membrane</keyword>
<evidence type="ECO:0000313" key="8">
    <source>
        <dbReference type="Proteomes" id="UP000272025"/>
    </source>
</evidence>
<protein>
    <submittedName>
        <fullName evidence="7">Uncharacterized protein</fullName>
    </submittedName>
</protein>
<evidence type="ECO:0000256" key="1">
    <source>
        <dbReference type="ARBA" id="ARBA00004167"/>
    </source>
</evidence>
<feature type="region of interest" description="Disordered" evidence="5">
    <location>
        <begin position="272"/>
        <end position="311"/>
    </location>
</feature>
<dbReference type="STRING" id="1314773.A0A3N2PX02"/>
<feature type="compositionally biased region" description="Polar residues" evidence="5">
    <location>
        <begin position="364"/>
        <end position="382"/>
    </location>
</feature>
<dbReference type="PROSITE" id="PS50231">
    <property type="entry name" value="RICIN_B_LECTIN"/>
    <property type="match status" value="1"/>
</dbReference>
<name>A0A3N2PX02_SODAK</name>
<evidence type="ECO:0000256" key="3">
    <source>
        <dbReference type="ARBA" id="ARBA00022989"/>
    </source>
</evidence>
<dbReference type="GO" id="GO:0016020">
    <property type="term" value="C:membrane"/>
    <property type="evidence" value="ECO:0007669"/>
    <property type="project" value="UniProtKB-SubCell"/>
</dbReference>
<dbReference type="EMBL" id="ML119054">
    <property type="protein sequence ID" value="ROT39050.1"/>
    <property type="molecule type" value="Genomic_DNA"/>
</dbReference>
<dbReference type="SUPFAM" id="SSF50370">
    <property type="entry name" value="Ricin B-like lectins"/>
    <property type="match status" value="1"/>
</dbReference>
<feature type="compositionally biased region" description="Low complexity" evidence="5">
    <location>
        <begin position="298"/>
        <end position="311"/>
    </location>
</feature>
<proteinExistence type="predicted"/>
<feature type="transmembrane region" description="Helical" evidence="6">
    <location>
        <begin position="235"/>
        <end position="263"/>
    </location>
</feature>
<evidence type="ECO:0000256" key="4">
    <source>
        <dbReference type="ARBA" id="ARBA00023136"/>
    </source>
</evidence>
<gene>
    <name evidence="7" type="ORF">SODALDRAFT_151240</name>
</gene>
<comment type="subcellular location">
    <subcellularLocation>
        <location evidence="1">Membrane</location>
        <topology evidence="1">Single-pass membrane protein</topology>
    </subcellularLocation>
</comment>
<dbReference type="PANTHER" id="PTHR15549">
    <property type="entry name" value="PAIRED IMMUNOGLOBULIN-LIKE TYPE 2 RECEPTOR"/>
    <property type="match status" value="1"/>
</dbReference>
<feature type="region of interest" description="Disordered" evidence="5">
    <location>
        <begin position="340"/>
        <end position="382"/>
    </location>
</feature>
<evidence type="ECO:0000256" key="5">
    <source>
        <dbReference type="SAM" id="MobiDB-lite"/>
    </source>
</evidence>
<feature type="region of interest" description="Disordered" evidence="5">
    <location>
        <begin position="173"/>
        <end position="235"/>
    </location>
</feature>
<keyword evidence="3 6" id="KW-1133">Transmembrane helix</keyword>